<dbReference type="Gene3D" id="3.30.70.100">
    <property type="match status" value="1"/>
</dbReference>
<proteinExistence type="predicted"/>
<dbReference type="InterPro" id="IPR007138">
    <property type="entry name" value="ABM_dom"/>
</dbReference>
<dbReference type="InterPro" id="IPR050744">
    <property type="entry name" value="AI-2_Isomerase_LsrG"/>
</dbReference>
<keyword evidence="2" id="KW-0503">Monooxygenase</keyword>
<dbReference type="PANTHER" id="PTHR33336:SF15">
    <property type="entry name" value="ABM DOMAIN-CONTAINING PROTEIN"/>
    <property type="match status" value="1"/>
</dbReference>
<dbReference type="Proteomes" id="UP001629246">
    <property type="component" value="Unassembled WGS sequence"/>
</dbReference>
<sequence>MLIIAVTFTIKPEHINSFRAAMLKNASTSLAEEDGCLTFDVCEAKEGEVIFLYERYTDSNAFDLHLRAPHFLEFDKLVTPWIRAKQVDRYSLISEE</sequence>
<comment type="caution">
    <text evidence="2">The sequence shown here is derived from an EMBL/GenBank/DDBJ whole genome shotgun (WGS) entry which is preliminary data.</text>
</comment>
<dbReference type="EMBL" id="JAQQFM010000009">
    <property type="protein sequence ID" value="MFL9926670.1"/>
    <property type="molecule type" value="Genomic_DNA"/>
</dbReference>
<organism evidence="2 3">
    <name type="scientific">Herbaspirillum lusitanum</name>
    <dbReference type="NCBI Taxonomy" id="213312"/>
    <lineage>
        <taxon>Bacteria</taxon>
        <taxon>Pseudomonadati</taxon>
        <taxon>Pseudomonadota</taxon>
        <taxon>Betaproteobacteria</taxon>
        <taxon>Burkholderiales</taxon>
        <taxon>Oxalobacteraceae</taxon>
        <taxon>Herbaspirillum</taxon>
    </lineage>
</organism>
<dbReference type="PANTHER" id="PTHR33336">
    <property type="entry name" value="QUINOL MONOOXYGENASE YGIN-RELATED"/>
    <property type="match status" value="1"/>
</dbReference>
<evidence type="ECO:0000259" key="1">
    <source>
        <dbReference type="PROSITE" id="PS51725"/>
    </source>
</evidence>
<dbReference type="SUPFAM" id="SSF54909">
    <property type="entry name" value="Dimeric alpha+beta barrel"/>
    <property type="match status" value="1"/>
</dbReference>
<dbReference type="RefSeq" id="WP_408159887.1">
    <property type="nucleotide sequence ID" value="NZ_JAQQFM010000009.1"/>
</dbReference>
<feature type="domain" description="ABM" evidence="1">
    <location>
        <begin position="2"/>
        <end position="93"/>
    </location>
</feature>
<keyword evidence="3" id="KW-1185">Reference proteome</keyword>
<evidence type="ECO:0000313" key="3">
    <source>
        <dbReference type="Proteomes" id="UP001629246"/>
    </source>
</evidence>
<accession>A0ABW9AF27</accession>
<evidence type="ECO:0000313" key="2">
    <source>
        <dbReference type="EMBL" id="MFL9926670.1"/>
    </source>
</evidence>
<dbReference type="Pfam" id="PF03992">
    <property type="entry name" value="ABM"/>
    <property type="match status" value="1"/>
</dbReference>
<dbReference type="PROSITE" id="PS51725">
    <property type="entry name" value="ABM"/>
    <property type="match status" value="1"/>
</dbReference>
<gene>
    <name evidence="2" type="ORF">PQR62_20515</name>
</gene>
<dbReference type="GO" id="GO:0004497">
    <property type="term" value="F:monooxygenase activity"/>
    <property type="evidence" value="ECO:0007669"/>
    <property type="project" value="UniProtKB-KW"/>
</dbReference>
<reference evidence="2 3" key="1">
    <citation type="journal article" date="2024" name="Chem. Sci.">
        <title>Discovery of megapolipeptins by genome mining of a Burkholderiales bacteria collection.</title>
        <authorList>
            <person name="Paulo B.S."/>
            <person name="Recchia M.J.J."/>
            <person name="Lee S."/>
            <person name="Fergusson C.H."/>
            <person name="Romanowski S.B."/>
            <person name="Hernandez A."/>
            <person name="Krull N."/>
            <person name="Liu D.Y."/>
            <person name="Cavanagh H."/>
            <person name="Bos A."/>
            <person name="Gray C.A."/>
            <person name="Murphy B.T."/>
            <person name="Linington R.G."/>
            <person name="Eustaquio A.S."/>
        </authorList>
    </citation>
    <scope>NUCLEOTIDE SEQUENCE [LARGE SCALE GENOMIC DNA]</scope>
    <source>
        <strain evidence="2 3">RL21-008-BIB-A</strain>
    </source>
</reference>
<dbReference type="InterPro" id="IPR011008">
    <property type="entry name" value="Dimeric_a/b-barrel"/>
</dbReference>
<name>A0ABW9AF27_9BURK</name>
<protein>
    <submittedName>
        <fullName evidence="2">Quinol monooxygenase</fullName>
    </submittedName>
</protein>
<keyword evidence="2" id="KW-0560">Oxidoreductase</keyword>